<evidence type="ECO:0000256" key="3">
    <source>
        <dbReference type="ARBA" id="ARBA00022723"/>
    </source>
</evidence>
<comment type="caution">
    <text evidence="9">The sequence shown here is derived from an EMBL/GenBank/DDBJ whole genome shotgun (WGS) entry which is preliminary data.</text>
</comment>
<dbReference type="PROSITE" id="PS51379">
    <property type="entry name" value="4FE4S_FER_2"/>
    <property type="match status" value="2"/>
</dbReference>
<dbReference type="InterPro" id="IPR050572">
    <property type="entry name" value="Fe-S_Ferredoxin"/>
</dbReference>
<keyword evidence="3" id="KW-0479">Metal-binding</keyword>
<protein>
    <submittedName>
        <fullName evidence="9">4Fe-4S ferredoxin</fullName>
    </submittedName>
</protein>
<evidence type="ECO:0000256" key="2">
    <source>
        <dbReference type="ARBA" id="ARBA00022485"/>
    </source>
</evidence>
<dbReference type="PROSITE" id="PS00198">
    <property type="entry name" value="4FE4S_FER_1"/>
    <property type="match status" value="2"/>
</dbReference>
<name>A0A1Z5HUE9_9FIRM</name>
<dbReference type="EMBL" id="BDGJ01000117">
    <property type="protein sequence ID" value="GAW93163.1"/>
    <property type="molecule type" value="Genomic_DNA"/>
</dbReference>
<evidence type="ECO:0000256" key="4">
    <source>
        <dbReference type="ARBA" id="ARBA00022737"/>
    </source>
</evidence>
<evidence type="ECO:0000256" key="7">
    <source>
        <dbReference type="ARBA" id="ARBA00023014"/>
    </source>
</evidence>
<keyword evidence="6" id="KW-0408">Iron</keyword>
<dbReference type="AlphaFoldDB" id="A0A1Z5HUE9"/>
<dbReference type="InterPro" id="IPR017900">
    <property type="entry name" value="4Fe4S_Fe_S_CS"/>
</dbReference>
<dbReference type="GO" id="GO:0051539">
    <property type="term" value="F:4 iron, 4 sulfur cluster binding"/>
    <property type="evidence" value="ECO:0007669"/>
    <property type="project" value="UniProtKB-KW"/>
</dbReference>
<keyword evidence="4" id="KW-0677">Repeat</keyword>
<dbReference type="InterPro" id="IPR017896">
    <property type="entry name" value="4Fe4S_Fe-S-bd"/>
</dbReference>
<dbReference type="Pfam" id="PF12838">
    <property type="entry name" value="Fer4_7"/>
    <property type="match status" value="1"/>
</dbReference>
<gene>
    <name evidence="9" type="ORF">KKC1_23040</name>
</gene>
<dbReference type="Proteomes" id="UP000197032">
    <property type="component" value="Unassembled WGS sequence"/>
</dbReference>
<sequence length="66" mass="6803">MPFRITGDCIACGGCSVVCPVDAIDDGFGSGEGGDDALYSISDHCEECGLCLDVCPVEAIKKEDLS</sequence>
<dbReference type="OrthoDB" id="9803397at2"/>
<dbReference type="PANTHER" id="PTHR43687:SF6">
    <property type="entry name" value="L-ASPARTATE SEMIALDEHYDE SULFURTRANSFERASE IRON-SULFUR SUBUNIT"/>
    <property type="match status" value="1"/>
</dbReference>
<proteinExistence type="predicted"/>
<keyword evidence="2" id="KW-0004">4Fe-4S</keyword>
<dbReference type="Gene3D" id="3.30.70.20">
    <property type="match status" value="1"/>
</dbReference>
<keyword evidence="5" id="KW-0249">Electron transport</keyword>
<feature type="domain" description="4Fe-4S ferredoxin-type" evidence="8">
    <location>
        <begin position="1"/>
        <end position="29"/>
    </location>
</feature>
<evidence type="ECO:0000256" key="5">
    <source>
        <dbReference type="ARBA" id="ARBA00022982"/>
    </source>
</evidence>
<keyword evidence="7" id="KW-0411">Iron-sulfur</keyword>
<evidence type="ECO:0000313" key="9">
    <source>
        <dbReference type="EMBL" id="GAW93163.1"/>
    </source>
</evidence>
<evidence type="ECO:0000259" key="8">
    <source>
        <dbReference type="PROSITE" id="PS51379"/>
    </source>
</evidence>
<accession>A0A1Z5HUE9</accession>
<evidence type="ECO:0000313" key="10">
    <source>
        <dbReference type="Proteomes" id="UP000197032"/>
    </source>
</evidence>
<evidence type="ECO:0000256" key="1">
    <source>
        <dbReference type="ARBA" id="ARBA00022448"/>
    </source>
</evidence>
<keyword evidence="10" id="KW-1185">Reference proteome</keyword>
<evidence type="ECO:0000256" key="6">
    <source>
        <dbReference type="ARBA" id="ARBA00023004"/>
    </source>
</evidence>
<dbReference type="SUPFAM" id="SSF54862">
    <property type="entry name" value="4Fe-4S ferredoxins"/>
    <property type="match status" value="1"/>
</dbReference>
<dbReference type="GO" id="GO:0046872">
    <property type="term" value="F:metal ion binding"/>
    <property type="evidence" value="ECO:0007669"/>
    <property type="project" value="UniProtKB-KW"/>
</dbReference>
<organism evidence="9 10">
    <name type="scientific">Calderihabitans maritimus</name>
    <dbReference type="NCBI Taxonomy" id="1246530"/>
    <lineage>
        <taxon>Bacteria</taxon>
        <taxon>Bacillati</taxon>
        <taxon>Bacillota</taxon>
        <taxon>Clostridia</taxon>
        <taxon>Neomoorellales</taxon>
        <taxon>Calderihabitantaceae</taxon>
        <taxon>Calderihabitans</taxon>
    </lineage>
</organism>
<dbReference type="PANTHER" id="PTHR43687">
    <property type="entry name" value="ADENYLYLSULFATE REDUCTASE, BETA SUBUNIT"/>
    <property type="match status" value="1"/>
</dbReference>
<reference evidence="10" key="1">
    <citation type="journal article" date="2017" name="Appl. Environ. Microbiol.">
        <title>Genomic Analysis of Calderihabitans maritimus KKC1, a Thermophilic, Hydrogenogenic, Carboxydotrophic Bacterium Isolated from Marine Sediment.</title>
        <authorList>
            <person name="Omae K."/>
            <person name="Yoneda Y."/>
            <person name="Fukuyama Y."/>
            <person name="Yoshida T."/>
            <person name="Sako Y."/>
        </authorList>
    </citation>
    <scope>NUCLEOTIDE SEQUENCE [LARGE SCALE GENOMIC DNA]</scope>
    <source>
        <strain evidence="10">KKC1</strain>
    </source>
</reference>
<keyword evidence="1" id="KW-0813">Transport</keyword>
<feature type="domain" description="4Fe-4S ferredoxin-type" evidence="8">
    <location>
        <begin position="36"/>
        <end position="65"/>
    </location>
</feature>
<dbReference type="RefSeq" id="WP_088554363.1">
    <property type="nucleotide sequence ID" value="NZ_BDGJ01000117.1"/>
</dbReference>